<dbReference type="InterPro" id="IPR036465">
    <property type="entry name" value="vWFA_dom_sf"/>
</dbReference>
<evidence type="ECO:0000256" key="8">
    <source>
        <dbReference type="SAM" id="Phobius"/>
    </source>
</evidence>
<dbReference type="GO" id="GO:0038023">
    <property type="term" value="F:signaling receptor activity"/>
    <property type="evidence" value="ECO:0007669"/>
    <property type="project" value="InterPro"/>
</dbReference>
<dbReference type="GO" id="GO:0046872">
    <property type="term" value="F:metal ion binding"/>
    <property type="evidence" value="ECO:0007669"/>
    <property type="project" value="UniProtKB-KW"/>
</dbReference>
<dbReference type="PROSITE" id="PS50234">
    <property type="entry name" value="VWFA"/>
    <property type="match status" value="1"/>
</dbReference>
<keyword evidence="5 9" id="KW-0732">Signal</keyword>
<dbReference type="PANTHER" id="PTHR16059">
    <property type="entry name" value="ANTHRAX TOXIN RECEPTOR"/>
    <property type="match status" value="1"/>
</dbReference>
<organism evidence="11">
    <name type="scientific">Phallusia mammillata</name>
    <dbReference type="NCBI Taxonomy" id="59560"/>
    <lineage>
        <taxon>Eukaryota</taxon>
        <taxon>Metazoa</taxon>
        <taxon>Chordata</taxon>
        <taxon>Tunicata</taxon>
        <taxon>Ascidiacea</taxon>
        <taxon>Phlebobranchia</taxon>
        <taxon>Ascidiidae</taxon>
        <taxon>Phallusia</taxon>
    </lineage>
</organism>
<dbReference type="PANTHER" id="PTHR16059:SF25">
    <property type="entry name" value="LYSOZYME"/>
    <property type="match status" value="1"/>
</dbReference>
<comment type="similarity">
    <text evidence="2">Belongs to the ATR family.</text>
</comment>
<proteinExistence type="evidence at transcript level"/>
<evidence type="ECO:0000256" key="7">
    <source>
        <dbReference type="ARBA" id="ARBA00023136"/>
    </source>
</evidence>
<keyword evidence="7 8" id="KW-0472">Membrane</keyword>
<evidence type="ECO:0000313" key="11">
    <source>
        <dbReference type="EMBL" id="CAB3221996.1"/>
    </source>
</evidence>
<evidence type="ECO:0000256" key="3">
    <source>
        <dbReference type="ARBA" id="ARBA00022692"/>
    </source>
</evidence>
<dbReference type="AlphaFoldDB" id="A0A6F9D751"/>
<evidence type="ECO:0000259" key="10">
    <source>
        <dbReference type="PROSITE" id="PS50234"/>
    </source>
</evidence>
<dbReference type="SUPFAM" id="SSF53300">
    <property type="entry name" value="vWA-like"/>
    <property type="match status" value="1"/>
</dbReference>
<name>A0A6F9D751_9ASCI</name>
<keyword evidence="11" id="KW-0675">Receptor</keyword>
<evidence type="ECO:0000256" key="2">
    <source>
        <dbReference type="ARBA" id="ARBA00008095"/>
    </source>
</evidence>
<gene>
    <name evidence="11" type="primary">Antxr1</name>
</gene>
<evidence type="ECO:0000256" key="9">
    <source>
        <dbReference type="SAM" id="SignalP"/>
    </source>
</evidence>
<evidence type="ECO:0000256" key="5">
    <source>
        <dbReference type="ARBA" id="ARBA00022729"/>
    </source>
</evidence>
<keyword evidence="3 8" id="KW-0812">Transmembrane</keyword>
<keyword evidence="6 8" id="KW-1133">Transmembrane helix</keyword>
<evidence type="ECO:0000256" key="6">
    <source>
        <dbReference type="ARBA" id="ARBA00022989"/>
    </source>
</evidence>
<comment type="subcellular location">
    <subcellularLocation>
        <location evidence="1">Membrane</location>
        <topology evidence="1">Single-pass type I membrane protein</topology>
    </subcellularLocation>
</comment>
<accession>A0A6F9D751</accession>
<dbReference type="Pfam" id="PF00092">
    <property type="entry name" value="VWA"/>
    <property type="match status" value="1"/>
</dbReference>
<feature type="domain" description="VWFA" evidence="10">
    <location>
        <begin position="41"/>
        <end position="214"/>
    </location>
</feature>
<reference evidence="11" key="1">
    <citation type="submission" date="2020-04" db="EMBL/GenBank/DDBJ databases">
        <authorList>
            <person name="Neveu A P."/>
        </authorList>
    </citation>
    <scope>NUCLEOTIDE SEQUENCE</scope>
    <source>
        <tissue evidence="11">Whole embryo</tissue>
    </source>
</reference>
<dbReference type="GO" id="GO:0016020">
    <property type="term" value="C:membrane"/>
    <property type="evidence" value="ECO:0007669"/>
    <property type="project" value="UniProtKB-SubCell"/>
</dbReference>
<feature type="transmembrane region" description="Helical" evidence="8">
    <location>
        <begin position="324"/>
        <end position="353"/>
    </location>
</feature>
<dbReference type="InterPro" id="IPR002035">
    <property type="entry name" value="VWF_A"/>
</dbReference>
<keyword evidence="4" id="KW-0479">Metal-binding</keyword>
<feature type="chain" id="PRO_5026242096" evidence="9">
    <location>
        <begin position="19"/>
        <end position="512"/>
    </location>
</feature>
<dbReference type="EMBL" id="LR782946">
    <property type="protein sequence ID" value="CAB3221996.1"/>
    <property type="molecule type" value="mRNA"/>
</dbReference>
<evidence type="ECO:0000256" key="4">
    <source>
        <dbReference type="ARBA" id="ARBA00022723"/>
    </source>
</evidence>
<feature type="signal peptide" evidence="9">
    <location>
        <begin position="1"/>
        <end position="18"/>
    </location>
</feature>
<dbReference type="SMART" id="SM00327">
    <property type="entry name" value="VWA"/>
    <property type="match status" value="1"/>
</dbReference>
<dbReference type="Gene3D" id="3.40.50.410">
    <property type="entry name" value="von Willebrand factor, type A domain"/>
    <property type="match status" value="1"/>
</dbReference>
<dbReference type="InterPro" id="IPR008400">
    <property type="entry name" value="Anthrax_toxin_rcpt_extracel"/>
</dbReference>
<dbReference type="Pfam" id="PF05587">
    <property type="entry name" value="Anth_Ig"/>
    <property type="match status" value="1"/>
</dbReference>
<sequence length="512" mass="56482">MKLLLLLVICCCSAYCYAEDSKSSESKTSVQDVSSCNGAFDVYFVLDMSSSLLRGRRNHFQEETVSFVKQLADKFTSPLLRLSFITFNNFANVVMPLTYDRDIVKEKLDELRTGIPDGATKLSLGLIEVNKQIKTIGQKRASVVVILTDGVLEYPTKVRSVKEAHLARQNGATVMAVGVGNFDMKQLTEIAGGQTQYTFRADSFDGLNKIVEKVIDGSCVEIDYAFPESVCANKSFELKLSGRGFNKTGESTNVMCSYWFNETTSFLVKPTEFGPTQLTCPSPEHVTLALGDTVVLQVTLNGGVSFISSNVTITAGFCGHSMGAVWTTLILFALLFLLALWWFWKALCCVVVVDKKPKKAVRPPPPPPPQPTAVTAIQQWPTVDASYYGGRGAGGMHPLKVQWGEKGCTEGAMHLERTRDAKEVGFVEREVLVDYVQEEEEVQFPDEISCCGKMKGFFVGLFSPLASLYRRLDVRRPGPEEVGKCILCKRSSDVNSNGKRQSLTGGYLDTRK</sequence>
<evidence type="ECO:0000256" key="1">
    <source>
        <dbReference type="ARBA" id="ARBA00004479"/>
    </source>
</evidence>
<protein>
    <submittedName>
        <fullName evidence="11">Anthrax toxin receptor 1-like</fullName>
    </submittedName>
</protein>